<dbReference type="EMBL" id="BAAAZX010000003">
    <property type="protein sequence ID" value="GAA3984381.1"/>
    <property type="molecule type" value="Genomic_DNA"/>
</dbReference>
<evidence type="ECO:0000313" key="4">
    <source>
        <dbReference type="Proteomes" id="UP001500456"/>
    </source>
</evidence>
<gene>
    <name evidence="3" type="ORF">GCM10022232_16300</name>
</gene>
<protein>
    <recommendedName>
        <fullName evidence="2">Erythromycin biosynthesis protein CIII-like C-terminal domain-containing protein</fullName>
    </recommendedName>
</protein>
<keyword evidence="1" id="KW-0808">Transferase</keyword>
<dbReference type="PANTHER" id="PTHR48050:SF13">
    <property type="entry name" value="STEROL 3-BETA-GLUCOSYLTRANSFERASE UGT80A2"/>
    <property type="match status" value="1"/>
</dbReference>
<reference evidence="4" key="1">
    <citation type="journal article" date="2019" name="Int. J. Syst. Evol. Microbiol.">
        <title>The Global Catalogue of Microorganisms (GCM) 10K type strain sequencing project: providing services to taxonomists for standard genome sequencing and annotation.</title>
        <authorList>
            <consortium name="The Broad Institute Genomics Platform"/>
            <consortium name="The Broad Institute Genome Sequencing Center for Infectious Disease"/>
            <person name="Wu L."/>
            <person name="Ma J."/>
        </authorList>
    </citation>
    <scope>NUCLEOTIDE SEQUENCE [LARGE SCALE GENOMIC DNA]</scope>
    <source>
        <strain evidence="4">JCM 16924</strain>
    </source>
</reference>
<evidence type="ECO:0000256" key="1">
    <source>
        <dbReference type="ARBA" id="ARBA00022679"/>
    </source>
</evidence>
<dbReference type="SUPFAM" id="SSF53756">
    <property type="entry name" value="UDP-Glycosyltransferase/glycogen phosphorylase"/>
    <property type="match status" value="1"/>
</dbReference>
<dbReference type="PANTHER" id="PTHR48050">
    <property type="entry name" value="STEROL 3-BETA-GLUCOSYLTRANSFERASE"/>
    <property type="match status" value="1"/>
</dbReference>
<comment type="caution">
    <text evidence="3">The sequence shown here is derived from an EMBL/GenBank/DDBJ whole genome shotgun (WGS) entry which is preliminary data.</text>
</comment>
<sequence>MLFPRVAAVVHHAGAGTAAAGLRAGVPAVPVPVTADQPFWASRPAAIGAAAAPIPFTSLSAEGLADALGPVVRRQTYARAASVAARHLATEDGAGQAVKALERLTG</sequence>
<dbReference type="Gene3D" id="3.40.50.2000">
    <property type="entry name" value="Glycogen Phosphorylase B"/>
    <property type="match status" value="1"/>
</dbReference>
<proteinExistence type="predicted"/>
<name>A0ABP7QMQ3_9ACTN</name>
<evidence type="ECO:0000313" key="3">
    <source>
        <dbReference type="EMBL" id="GAA3984381.1"/>
    </source>
</evidence>
<accession>A0ABP7QMQ3</accession>
<organism evidence="3 4">
    <name type="scientific">Streptomyces plumbiresistens</name>
    <dbReference type="NCBI Taxonomy" id="511811"/>
    <lineage>
        <taxon>Bacteria</taxon>
        <taxon>Bacillati</taxon>
        <taxon>Actinomycetota</taxon>
        <taxon>Actinomycetes</taxon>
        <taxon>Kitasatosporales</taxon>
        <taxon>Streptomycetaceae</taxon>
        <taxon>Streptomyces</taxon>
    </lineage>
</organism>
<evidence type="ECO:0000259" key="2">
    <source>
        <dbReference type="Pfam" id="PF06722"/>
    </source>
</evidence>
<dbReference type="InterPro" id="IPR010610">
    <property type="entry name" value="EryCIII-like_C"/>
</dbReference>
<dbReference type="InterPro" id="IPR050426">
    <property type="entry name" value="Glycosyltransferase_28"/>
</dbReference>
<dbReference type="Proteomes" id="UP001500456">
    <property type="component" value="Unassembled WGS sequence"/>
</dbReference>
<keyword evidence="4" id="KW-1185">Reference proteome</keyword>
<feature type="domain" description="Erythromycin biosynthesis protein CIII-like C-terminal" evidence="2">
    <location>
        <begin position="2"/>
        <end position="98"/>
    </location>
</feature>
<dbReference type="Pfam" id="PF06722">
    <property type="entry name" value="EryCIII-like_C"/>
    <property type="match status" value="1"/>
</dbReference>